<reference evidence="2 3" key="1">
    <citation type="journal article" date="2021" name="Nat. Plants">
        <title>The Taxus genome provides insights into paclitaxel biosynthesis.</title>
        <authorList>
            <person name="Xiong X."/>
            <person name="Gou J."/>
            <person name="Liao Q."/>
            <person name="Li Y."/>
            <person name="Zhou Q."/>
            <person name="Bi G."/>
            <person name="Li C."/>
            <person name="Du R."/>
            <person name="Wang X."/>
            <person name="Sun T."/>
            <person name="Guo L."/>
            <person name="Liang H."/>
            <person name="Lu P."/>
            <person name="Wu Y."/>
            <person name="Zhang Z."/>
            <person name="Ro D.K."/>
            <person name="Shang Y."/>
            <person name="Huang S."/>
            <person name="Yan J."/>
        </authorList>
    </citation>
    <scope>NUCLEOTIDE SEQUENCE [LARGE SCALE GENOMIC DNA]</scope>
    <source>
        <strain evidence="2">Ta-2019</strain>
    </source>
</reference>
<dbReference type="AlphaFoldDB" id="A0AA38FGL7"/>
<sequence>ASFKACDPCGNLGHDRHPKHGGGYTTAALIRAVVTRPLPLRQRLRNCRPTQG</sequence>
<evidence type="ECO:0000256" key="1">
    <source>
        <dbReference type="SAM" id="MobiDB-lite"/>
    </source>
</evidence>
<name>A0AA38FGL7_TAXCH</name>
<organism evidence="2 3">
    <name type="scientific">Taxus chinensis</name>
    <name type="common">Chinese yew</name>
    <name type="synonym">Taxus wallichiana var. chinensis</name>
    <dbReference type="NCBI Taxonomy" id="29808"/>
    <lineage>
        <taxon>Eukaryota</taxon>
        <taxon>Viridiplantae</taxon>
        <taxon>Streptophyta</taxon>
        <taxon>Embryophyta</taxon>
        <taxon>Tracheophyta</taxon>
        <taxon>Spermatophyta</taxon>
        <taxon>Pinopsida</taxon>
        <taxon>Pinidae</taxon>
        <taxon>Conifers II</taxon>
        <taxon>Cupressales</taxon>
        <taxon>Taxaceae</taxon>
        <taxon>Taxus</taxon>
    </lineage>
</organism>
<comment type="caution">
    <text evidence="2">The sequence shown here is derived from an EMBL/GenBank/DDBJ whole genome shotgun (WGS) entry which is preliminary data.</text>
</comment>
<keyword evidence="3" id="KW-1185">Reference proteome</keyword>
<gene>
    <name evidence="2" type="ORF">KI387_013153</name>
</gene>
<feature type="non-terminal residue" evidence="2">
    <location>
        <position position="52"/>
    </location>
</feature>
<feature type="non-terminal residue" evidence="2">
    <location>
        <position position="1"/>
    </location>
</feature>
<accession>A0AA38FGL7</accession>
<dbReference type="Proteomes" id="UP000824469">
    <property type="component" value="Unassembled WGS sequence"/>
</dbReference>
<protein>
    <submittedName>
        <fullName evidence="2">Uncharacterized protein</fullName>
    </submittedName>
</protein>
<feature type="region of interest" description="Disordered" evidence="1">
    <location>
        <begin position="1"/>
        <end position="23"/>
    </location>
</feature>
<dbReference type="EMBL" id="JAHRHJ020000009">
    <property type="protein sequence ID" value="KAH9301570.1"/>
    <property type="molecule type" value="Genomic_DNA"/>
</dbReference>
<proteinExistence type="predicted"/>
<evidence type="ECO:0000313" key="2">
    <source>
        <dbReference type="EMBL" id="KAH9301570.1"/>
    </source>
</evidence>
<evidence type="ECO:0000313" key="3">
    <source>
        <dbReference type="Proteomes" id="UP000824469"/>
    </source>
</evidence>